<dbReference type="SMART" id="SM00344">
    <property type="entry name" value="HTH_ASNC"/>
    <property type="match status" value="1"/>
</dbReference>
<evidence type="ECO:0000313" key="6">
    <source>
        <dbReference type="Proteomes" id="UP000019591"/>
    </source>
</evidence>
<dbReference type="FunFam" id="1.10.10.10:FF:000186">
    <property type="entry name" value="AsnC family transcriptional regulator"/>
    <property type="match status" value="1"/>
</dbReference>
<accession>W8T9R1</accession>
<dbReference type="InterPro" id="IPR011991">
    <property type="entry name" value="ArsR-like_HTH"/>
</dbReference>
<dbReference type="HOGENOM" id="CLU_091233_3_0_9"/>
<dbReference type="GO" id="GO:0043565">
    <property type="term" value="F:sequence-specific DNA binding"/>
    <property type="evidence" value="ECO:0007669"/>
    <property type="project" value="InterPro"/>
</dbReference>
<dbReference type="InterPro" id="IPR019885">
    <property type="entry name" value="Tscrpt_reg_HTH_AsnC-type_CS"/>
</dbReference>
<dbReference type="KEGG" id="eac:EAL2_808p01190"/>
<dbReference type="CDD" id="cd00090">
    <property type="entry name" value="HTH_ARSR"/>
    <property type="match status" value="1"/>
</dbReference>
<gene>
    <name evidence="5" type="ORF">EAL2_808p01190</name>
</gene>
<dbReference type="PATRIC" id="fig|1286171.3.peg.2297"/>
<evidence type="ECO:0000256" key="1">
    <source>
        <dbReference type="ARBA" id="ARBA00023015"/>
    </source>
</evidence>
<keyword evidence="5" id="KW-0614">Plasmid</keyword>
<dbReference type="InterPro" id="IPR011008">
    <property type="entry name" value="Dimeric_a/b-barrel"/>
</dbReference>
<keyword evidence="3" id="KW-0804">Transcription</keyword>
<dbReference type="AlphaFoldDB" id="W8T9R1"/>
<name>W8T9R1_PEPAC</name>
<evidence type="ECO:0000256" key="3">
    <source>
        <dbReference type="ARBA" id="ARBA00023163"/>
    </source>
</evidence>
<dbReference type="PROSITE" id="PS00519">
    <property type="entry name" value="HTH_ASNC_1"/>
    <property type="match status" value="1"/>
</dbReference>
<keyword evidence="2" id="KW-0238">DNA-binding</keyword>
<reference evidence="5 6" key="1">
    <citation type="journal article" date="2014" name="Genome Announc.">
        <title>Complete Genome Sequence of Amino Acid-Utilizing Eubacterium acidaminophilum al-2 (DSM 3953).</title>
        <authorList>
            <person name="Poehlein A."/>
            <person name="Andreesen J.R."/>
            <person name="Daniel R."/>
        </authorList>
    </citation>
    <scope>NUCLEOTIDE SEQUENCE [LARGE SCALE GENOMIC DNA]</scope>
    <source>
        <strain evidence="5 6">DSM 3953</strain>
        <plasmid evidence="6">Plasmid EAL2_808p</plasmid>
    </source>
</reference>
<dbReference type="OrthoDB" id="66249at2"/>
<dbReference type="eggNOG" id="COG1522">
    <property type="taxonomic scope" value="Bacteria"/>
</dbReference>
<dbReference type="GO" id="GO:0005829">
    <property type="term" value="C:cytosol"/>
    <property type="evidence" value="ECO:0007669"/>
    <property type="project" value="TreeGrafter"/>
</dbReference>
<organism evidence="5 6">
    <name type="scientific">Peptoclostridium acidaminophilum DSM 3953</name>
    <dbReference type="NCBI Taxonomy" id="1286171"/>
    <lineage>
        <taxon>Bacteria</taxon>
        <taxon>Bacillati</taxon>
        <taxon>Bacillota</taxon>
        <taxon>Clostridia</taxon>
        <taxon>Peptostreptococcales</taxon>
        <taxon>Peptoclostridiaceae</taxon>
        <taxon>Peptoclostridium</taxon>
    </lineage>
</organism>
<dbReference type="Gene3D" id="3.30.70.920">
    <property type="match status" value="1"/>
</dbReference>
<sequence>MDSTDYNIIKILQNDGRISMKDLAVKVALSPPAVAERVRRLEEAGVVQGYKAVINPEKLGRNINVLINVDMKVQGREKFMDFVKKEDSIIECYHVTGPYCMILKASLDKMASLESLIGKIQVFGDTETFIILSKPVNEKVIGRLSESPGQP</sequence>
<keyword evidence="1" id="KW-0805">Transcription regulation</keyword>
<dbReference type="InterPro" id="IPR000485">
    <property type="entry name" value="AsnC-type_HTH_dom"/>
</dbReference>
<dbReference type="Pfam" id="PF01037">
    <property type="entry name" value="AsnC_trans_reg"/>
    <property type="match status" value="1"/>
</dbReference>
<evidence type="ECO:0000256" key="2">
    <source>
        <dbReference type="ARBA" id="ARBA00023125"/>
    </source>
</evidence>
<proteinExistence type="predicted"/>
<feature type="domain" description="HTH asnC-type" evidence="4">
    <location>
        <begin position="1"/>
        <end position="62"/>
    </location>
</feature>
<dbReference type="PANTHER" id="PTHR30154:SF53">
    <property type="entry name" value="HTH-TYPE TRANSCRIPTIONAL REGULATOR LRPC"/>
    <property type="match status" value="1"/>
</dbReference>
<dbReference type="Gene3D" id="1.10.10.10">
    <property type="entry name" value="Winged helix-like DNA-binding domain superfamily/Winged helix DNA-binding domain"/>
    <property type="match status" value="1"/>
</dbReference>
<geneLocation type="plasmid" evidence="5 6">
    <name>EAL2_808p</name>
</geneLocation>
<dbReference type="RefSeq" id="WP_025436537.1">
    <property type="nucleotide sequence ID" value="NZ_CP007453.1"/>
</dbReference>
<dbReference type="PANTHER" id="PTHR30154">
    <property type="entry name" value="LEUCINE-RESPONSIVE REGULATORY PROTEIN"/>
    <property type="match status" value="1"/>
</dbReference>
<dbReference type="InterPro" id="IPR019888">
    <property type="entry name" value="Tscrpt_reg_AsnC-like"/>
</dbReference>
<keyword evidence="6" id="KW-1185">Reference proteome</keyword>
<dbReference type="SUPFAM" id="SSF54909">
    <property type="entry name" value="Dimeric alpha+beta barrel"/>
    <property type="match status" value="1"/>
</dbReference>
<dbReference type="EMBL" id="CP007453">
    <property type="protein sequence ID" value="AHM57625.1"/>
    <property type="molecule type" value="Genomic_DNA"/>
</dbReference>
<dbReference type="PRINTS" id="PR00033">
    <property type="entry name" value="HTHASNC"/>
</dbReference>
<protein>
    <submittedName>
        <fullName evidence="5">Transcriptional regulator, AsnC family</fullName>
    </submittedName>
</protein>
<dbReference type="InterPro" id="IPR036388">
    <property type="entry name" value="WH-like_DNA-bd_sf"/>
</dbReference>
<dbReference type="InterPro" id="IPR036390">
    <property type="entry name" value="WH_DNA-bd_sf"/>
</dbReference>
<dbReference type="PROSITE" id="PS50956">
    <property type="entry name" value="HTH_ASNC_2"/>
    <property type="match status" value="1"/>
</dbReference>
<dbReference type="InterPro" id="IPR019887">
    <property type="entry name" value="Tscrpt_reg_AsnC/Lrp_C"/>
</dbReference>
<dbReference type="Pfam" id="PF13412">
    <property type="entry name" value="HTH_24"/>
    <property type="match status" value="1"/>
</dbReference>
<evidence type="ECO:0000313" key="5">
    <source>
        <dbReference type="EMBL" id="AHM57625.1"/>
    </source>
</evidence>
<evidence type="ECO:0000259" key="4">
    <source>
        <dbReference type="PROSITE" id="PS50956"/>
    </source>
</evidence>
<dbReference type="Proteomes" id="UP000019591">
    <property type="component" value="Plasmid EAL2_808p"/>
</dbReference>
<dbReference type="SUPFAM" id="SSF46785">
    <property type="entry name" value="Winged helix' DNA-binding domain"/>
    <property type="match status" value="1"/>
</dbReference>
<dbReference type="GO" id="GO:0043200">
    <property type="term" value="P:response to amino acid"/>
    <property type="evidence" value="ECO:0007669"/>
    <property type="project" value="TreeGrafter"/>
</dbReference>